<name>A0A7G9RJG0_9BURK</name>
<dbReference type="EMBL" id="CP060714">
    <property type="protein sequence ID" value="QNN55735.1"/>
    <property type="molecule type" value="Genomic_DNA"/>
</dbReference>
<proteinExistence type="predicted"/>
<feature type="transmembrane region" description="Helical" evidence="2">
    <location>
        <begin position="566"/>
        <end position="586"/>
    </location>
</feature>
<protein>
    <submittedName>
        <fullName evidence="4">Uncharacterized protein</fullName>
    </submittedName>
</protein>
<evidence type="ECO:0000256" key="3">
    <source>
        <dbReference type="SAM" id="SignalP"/>
    </source>
</evidence>
<feature type="region of interest" description="Disordered" evidence="1">
    <location>
        <begin position="312"/>
        <end position="336"/>
    </location>
</feature>
<dbReference type="RefSeq" id="WP_187596008.1">
    <property type="nucleotide sequence ID" value="NZ_CP060714.1"/>
</dbReference>
<dbReference type="Proteomes" id="UP000515811">
    <property type="component" value="Chromosome"/>
</dbReference>
<dbReference type="AlphaFoldDB" id="A0A7G9RJG0"/>
<reference evidence="4 5" key="1">
    <citation type="submission" date="2020-08" db="EMBL/GenBank/DDBJ databases">
        <title>Genome sequence of Diaphorobacter ruginosibacter DSM 27467T.</title>
        <authorList>
            <person name="Hyun D.-W."/>
            <person name="Bae J.-W."/>
        </authorList>
    </citation>
    <scope>NUCLEOTIDE SEQUENCE [LARGE SCALE GENOMIC DNA]</scope>
    <source>
        <strain evidence="4 5">DSM 27467</strain>
    </source>
</reference>
<evidence type="ECO:0000256" key="1">
    <source>
        <dbReference type="SAM" id="MobiDB-lite"/>
    </source>
</evidence>
<keyword evidence="5" id="KW-1185">Reference proteome</keyword>
<feature type="chain" id="PRO_5028966024" evidence="3">
    <location>
        <begin position="35"/>
        <end position="592"/>
    </location>
</feature>
<evidence type="ECO:0000256" key="2">
    <source>
        <dbReference type="SAM" id="Phobius"/>
    </source>
</evidence>
<sequence>MKITGITGACTIHKAAAPIAVTFLGLFALGGAQAATLTCGTPLRVSTSSAAGWSTDAKLVANSTVTATVVDNFRLTTLIPWFDPATQSPALPSKWLSFGMGTATDPATGSTYPVVNVTGNADAWVSGRATIYANEPVNVASNVNLSTIRITGTGGADNGAQFLVKPSTLPGGVVNTAWVKTTQMLSTWSSPAAIDLSGGNLGFYYGDNTIGFALTSEATTASAPTGVYADLEITADCLAEPAPQPTTALSCPAGNQAGDAVRIGPFTTNARDWKWTWRNNAGTLENVEQPLYDSYRYRSYFDPSTLAEPTTARWISPGTTDPAGADTPGVPYPSATGQAKAGYHASVFQMNQPITVGSNVDLASIKLDGRFGFDDYGNTVFVQPVGGTPVFDNSGLYLPNGYASFSTATTPAIPGFQRGQNTIGLMLDGGQNTNDCNGGLCALAAIADFYVTATCTGEDPIPPSNQTITFPAQTSPRSLAGGVFALSPAATASSTLPVAYTSLTPDVCTVSGVTVTPVAVGECQIAADQAGGTVGTTVYNAAPRVVQSVTLQNAPVVSSATPVPTLGLAGLSLLGLLSAGVGGMALRRRQRS</sequence>
<organism evidence="4 5">
    <name type="scientific">Diaphorobacter ruginosibacter</name>
    <dbReference type="NCBI Taxonomy" id="1715720"/>
    <lineage>
        <taxon>Bacteria</taxon>
        <taxon>Pseudomonadati</taxon>
        <taxon>Pseudomonadota</taxon>
        <taxon>Betaproteobacteria</taxon>
        <taxon>Burkholderiales</taxon>
        <taxon>Comamonadaceae</taxon>
        <taxon>Diaphorobacter</taxon>
    </lineage>
</organism>
<accession>A0A7G9RJG0</accession>
<gene>
    <name evidence="4" type="ORF">H9K76_14005</name>
</gene>
<feature type="signal peptide" evidence="3">
    <location>
        <begin position="1"/>
        <end position="34"/>
    </location>
</feature>
<evidence type="ECO:0000313" key="4">
    <source>
        <dbReference type="EMBL" id="QNN55735.1"/>
    </source>
</evidence>
<keyword evidence="3" id="KW-0732">Signal</keyword>
<keyword evidence="2" id="KW-0472">Membrane</keyword>
<evidence type="ECO:0000313" key="5">
    <source>
        <dbReference type="Proteomes" id="UP000515811"/>
    </source>
</evidence>
<keyword evidence="2" id="KW-0812">Transmembrane</keyword>
<dbReference type="KEGG" id="drg:H9K76_14005"/>
<keyword evidence="2" id="KW-1133">Transmembrane helix</keyword>